<keyword evidence="1" id="KW-0472">Membrane</keyword>
<dbReference type="AlphaFoldDB" id="A0A518CRK4"/>
<name>A0A518CRK4_9PLAN</name>
<organism evidence="2 3">
    <name type="scientific">Polystyrenella longa</name>
    <dbReference type="NCBI Taxonomy" id="2528007"/>
    <lineage>
        <taxon>Bacteria</taxon>
        <taxon>Pseudomonadati</taxon>
        <taxon>Planctomycetota</taxon>
        <taxon>Planctomycetia</taxon>
        <taxon>Planctomycetales</taxon>
        <taxon>Planctomycetaceae</taxon>
        <taxon>Polystyrenella</taxon>
    </lineage>
</organism>
<dbReference type="KEGG" id="plon:Pla110_36120"/>
<keyword evidence="3" id="KW-1185">Reference proteome</keyword>
<dbReference type="RefSeq" id="WP_144997566.1">
    <property type="nucleotide sequence ID" value="NZ_CP036281.1"/>
</dbReference>
<keyword evidence="1" id="KW-0812">Transmembrane</keyword>
<dbReference type="EMBL" id="CP036281">
    <property type="protein sequence ID" value="QDU81861.1"/>
    <property type="molecule type" value="Genomic_DNA"/>
</dbReference>
<keyword evidence="1" id="KW-1133">Transmembrane helix</keyword>
<evidence type="ECO:0000313" key="3">
    <source>
        <dbReference type="Proteomes" id="UP000317178"/>
    </source>
</evidence>
<evidence type="ECO:0000313" key="2">
    <source>
        <dbReference type="EMBL" id="QDU81861.1"/>
    </source>
</evidence>
<feature type="transmembrane region" description="Helical" evidence="1">
    <location>
        <begin position="21"/>
        <end position="49"/>
    </location>
</feature>
<dbReference type="GO" id="GO:0016780">
    <property type="term" value="F:phosphotransferase activity, for other substituted phosphate groups"/>
    <property type="evidence" value="ECO:0007669"/>
    <property type="project" value="InterPro"/>
</dbReference>
<dbReference type="GO" id="GO:0016020">
    <property type="term" value="C:membrane"/>
    <property type="evidence" value="ECO:0007669"/>
    <property type="project" value="InterPro"/>
</dbReference>
<dbReference type="OrthoDB" id="1034332at2"/>
<gene>
    <name evidence="2" type="primary">ynbA</name>
    <name evidence="2" type="ORF">Pla110_36120</name>
</gene>
<feature type="transmembrane region" description="Helical" evidence="1">
    <location>
        <begin position="153"/>
        <end position="170"/>
    </location>
</feature>
<accession>A0A518CRK4</accession>
<reference evidence="2 3" key="1">
    <citation type="submission" date="2019-02" db="EMBL/GenBank/DDBJ databases">
        <title>Deep-cultivation of Planctomycetes and their phenomic and genomic characterization uncovers novel biology.</title>
        <authorList>
            <person name="Wiegand S."/>
            <person name="Jogler M."/>
            <person name="Boedeker C."/>
            <person name="Pinto D."/>
            <person name="Vollmers J."/>
            <person name="Rivas-Marin E."/>
            <person name="Kohn T."/>
            <person name="Peeters S.H."/>
            <person name="Heuer A."/>
            <person name="Rast P."/>
            <person name="Oberbeckmann S."/>
            <person name="Bunk B."/>
            <person name="Jeske O."/>
            <person name="Meyerdierks A."/>
            <person name="Storesund J.E."/>
            <person name="Kallscheuer N."/>
            <person name="Luecker S."/>
            <person name="Lage O.M."/>
            <person name="Pohl T."/>
            <person name="Merkel B.J."/>
            <person name="Hornburger P."/>
            <person name="Mueller R.-W."/>
            <person name="Bruemmer F."/>
            <person name="Labrenz M."/>
            <person name="Spormann A.M."/>
            <person name="Op den Camp H."/>
            <person name="Overmann J."/>
            <person name="Amann R."/>
            <person name="Jetten M.S.M."/>
            <person name="Mascher T."/>
            <person name="Medema M.H."/>
            <person name="Devos D.P."/>
            <person name="Kaster A.-K."/>
            <person name="Ovreas L."/>
            <person name="Rohde M."/>
            <person name="Galperin M.Y."/>
            <person name="Jogler C."/>
        </authorList>
    </citation>
    <scope>NUCLEOTIDE SEQUENCE [LARGE SCALE GENOMIC DNA]</scope>
    <source>
        <strain evidence="2 3">Pla110</strain>
    </source>
</reference>
<dbReference type="InterPro" id="IPR043130">
    <property type="entry name" value="CDP-OH_PTrfase_TM_dom"/>
</dbReference>
<dbReference type="Proteomes" id="UP000317178">
    <property type="component" value="Chromosome"/>
</dbReference>
<feature type="transmembrane region" description="Helical" evidence="1">
    <location>
        <begin position="176"/>
        <end position="193"/>
    </location>
</feature>
<dbReference type="GO" id="GO:0008654">
    <property type="term" value="P:phospholipid biosynthetic process"/>
    <property type="evidence" value="ECO:0007669"/>
    <property type="project" value="InterPro"/>
</dbReference>
<dbReference type="InterPro" id="IPR000462">
    <property type="entry name" value="CDP-OH_P_trans"/>
</dbReference>
<sequence length="215" mass="23325">MASIYDLKPRFQGLLRPLSDKLATIGCTANQVTVLAVVCSLIVGALIALNPNEHWPLLVLPPFLFFRMALNAIDGMLAREHNMKSNLGLVLNELGDVVADAGLYLPLALISGVSGELVTIIVLLSVMSEMTGVIGVQLGTTRRYEGPLGKSDRAFLFGFLALLIGLGIQPQPWVDYVLWMMILLLILTIVNRARKSLSEVESTGDRPTEDSAKPV</sequence>
<protein>
    <submittedName>
        <fullName evidence="2">Inner membrane protein YnbA</fullName>
    </submittedName>
</protein>
<proteinExistence type="predicted"/>
<dbReference type="Pfam" id="PF01066">
    <property type="entry name" value="CDP-OH_P_transf"/>
    <property type="match status" value="1"/>
</dbReference>
<evidence type="ECO:0000256" key="1">
    <source>
        <dbReference type="SAM" id="Phobius"/>
    </source>
</evidence>
<dbReference type="Gene3D" id="1.20.120.1760">
    <property type="match status" value="1"/>
</dbReference>